<dbReference type="Pfam" id="PF13927">
    <property type="entry name" value="Ig_3"/>
    <property type="match status" value="1"/>
</dbReference>
<dbReference type="GO" id="GO:0098632">
    <property type="term" value="F:cell-cell adhesion mediator activity"/>
    <property type="evidence" value="ECO:0007669"/>
    <property type="project" value="TreeGrafter"/>
</dbReference>
<keyword evidence="2" id="KW-0393">Immunoglobulin domain</keyword>
<keyword evidence="1" id="KW-1015">Disulfide bond</keyword>
<dbReference type="InterPro" id="IPR013783">
    <property type="entry name" value="Ig-like_fold"/>
</dbReference>
<dbReference type="SUPFAM" id="SSF48726">
    <property type="entry name" value="Immunoglobulin"/>
    <property type="match status" value="2"/>
</dbReference>
<dbReference type="GO" id="GO:0007156">
    <property type="term" value="P:homophilic cell adhesion via plasma membrane adhesion molecules"/>
    <property type="evidence" value="ECO:0007669"/>
    <property type="project" value="TreeGrafter"/>
</dbReference>
<name>A0A2B4R2Y6_STYPI</name>
<evidence type="ECO:0000256" key="1">
    <source>
        <dbReference type="ARBA" id="ARBA00023157"/>
    </source>
</evidence>
<reference evidence="5" key="1">
    <citation type="journal article" date="2017" name="bioRxiv">
        <title>Comparative analysis of the genomes of Stylophora pistillata and Acropora digitifera provides evidence for extensive differences between species of corals.</title>
        <authorList>
            <person name="Voolstra C.R."/>
            <person name="Li Y."/>
            <person name="Liew Y.J."/>
            <person name="Baumgarten S."/>
            <person name="Zoccola D."/>
            <person name="Flot J.-F."/>
            <person name="Tambutte S."/>
            <person name="Allemand D."/>
            <person name="Aranda M."/>
        </authorList>
    </citation>
    <scope>NUCLEOTIDE SEQUENCE [LARGE SCALE GENOMIC DNA]</scope>
</reference>
<dbReference type="GO" id="GO:0070593">
    <property type="term" value="P:dendrite self-avoidance"/>
    <property type="evidence" value="ECO:0007669"/>
    <property type="project" value="TreeGrafter"/>
</dbReference>
<dbReference type="InterPro" id="IPR003598">
    <property type="entry name" value="Ig_sub2"/>
</dbReference>
<evidence type="ECO:0000313" key="4">
    <source>
        <dbReference type="EMBL" id="PFX11173.1"/>
    </source>
</evidence>
<protein>
    <submittedName>
        <fullName evidence="4">Hemicentin-1</fullName>
    </submittedName>
</protein>
<dbReference type="GO" id="GO:0005886">
    <property type="term" value="C:plasma membrane"/>
    <property type="evidence" value="ECO:0007669"/>
    <property type="project" value="TreeGrafter"/>
</dbReference>
<feature type="non-terminal residue" evidence="4">
    <location>
        <position position="163"/>
    </location>
</feature>
<comment type="caution">
    <text evidence="4">The sequence shown here is derived from an EMBL/GenBank/DDBJ whole genome shotgun (WGS) entry which is preliminary data.</text>
</comment>
<dbReference type="GO" id="GO:0007411">
    <property type="term" value="P:axon guidance"/>
    <property type="evidence" value="ECO:0007669"/>
    <property type="project" value="TreeGrafter"/>
</dbReference>
<dbReference type="GO" id="GO:0030424">
    <property type="term" value="C:axon"/>
    <property type="evidence" value="ECO:0007669"/>
    <property type="project" value="TreeGrafter"/>
</dbReference>
<dbReference type="InterPro" id="IPR013098">
    <property type="entry name" value="Ig_I-set"/>
</dbReference>
<dbReference type="InterPro" id="IPR007110">
    <property type="entry name" value="Ig-like_dom"/>
</dbReference>
<gene>
    <name evidence="4" type="primary">HMCN1</name>
    <name evidence="4" type="ORF">AWC38_SpisGene25284</name>
</gene>
<dbReference type="STRING" id="50429.A0A2B4R2Y6"/>
<dbReference type="Gene3D" id="2.60.40.10">
    <property type="entry name" value="Immunoglobulins"/>
    <property type="match status" value="2"/>
</dbReference>
<dbReference type="Proteomes" id="UP000225706">
    <property type="component" value="Unassembled WGS sequence"/>
</dbReference>
<dbReference type="EMBL" id="LSMT01003364">
    <property type="protein sequence ID" value="PFX11173.1"/>
    <property type="molecule type" value="Genomic_DNA"/>
</dbReference>
<proteinExistence type="predicted"/>
<dbReference type="PANTHER" id="PTHR10075:SF14">
    <property type="entry name" value="CELL ADHESION MOLECULE DSCAM2-RELATED"/>
    <property type="match status" value="1"/>
</dbReference>
<organism evidence="4 5">
    <name type="scientific">Stylophora pistillata</name>
    <name type="common">Smooth cauliflower coral</name>
    <dbReference type="NCBI Taxonomy" id="50429"/>
    <lineage>
        <taxon>Eukaryota</taxon>
        <taxon>Metazoa</taxon>
        <taxon>Cnidaria</taxon>
        <taxon>Anthozoa</taxon>
        <taxon>Hexacorallia</taxon>
        <taxon>Scleractinia</taxon>
        <taxon>Astrocoeniina</taxon>
        <taxon>Pocilloporidae</taxon>
        <taxon>Stylophora</taxon>
    </lineage>
</organism>
<dbReference type="InterPro" id="IPR036179">
    <property type="entry name" value="Ig-like_dom_sf"/>
</dbReference>
<feature type="domain" description="Ig-like" evidence="3">
    <location>
        <begin position="1"/>
        <end position="61"/>
    </location>
</feature>
<dbReference type="Pfam" id="PF07679">
    <property type="entry name" value="I-set"/>
    <property type="match status" value="1"/>
</dbReference>
<accession>A0A2B4R2Y6</accession>
<evidence type="ECO:0000256" key="2">
    <source>
        <dbReference type="ARBA" id="ARBA00023319"/>
    </source>
</evidence>
<evidence type="ECO:0000313" key="5">
    <source>
        <dbReference type="Proteomes" id="UP000225706"/>
    </source>
</evidence>
<dbReference type="PROSITE" id="PS50835">
    <property type="entry name" value="IG_LIKE"/>
    <property type="match status" value="2"/>
</dbReference>
<evidence type="ECO:0000259" key="3">
    <source>
        <dbReference type="PROSITE" id="PS50835"/>
    </source>
</evidence>
<feature type="domain" description="Ig-like" evidence="3">
    <location>
        <begin position="71"/>
        <end position="161"/>
    </location>
</feature>
<dbReference type="SMART" id="SM00408">
    <property type="entry name" value="IGc2"/>
    <property type="match status" value="2"/>
</dbReference>
<dbReference type="OrthoDB" id="6019866at2759"/>
<dbReference type="PANTHER" id="PTHR10075">
    <property type="entry name" value="BASIGIN RELATED"/>
    <property type="match status" value="1"/>
</dbReference>
<sequence>MNSTFTSACYVRGDPPVSVNWTKNGEALAGNSNTLVIKWVTFDDEGIYKCAAENVAGKNYTTFWIDVTVSPQIILSPVKQSVINGDPVNFTCRASGVPTPKVTWTFDGGKLPFGNNQTNVEGDSFVESFLEMPNTAKEMEGLYECTAENKADTINSSVTLQVF</sequence>
<dbReference type="InterPro" id="IPR003599">
    <property type="entry name" value="Ig_sub"/>
</dbReference>
<dbReference type="FunFam" id="2.60.40.10:FF:000032">
    <property type="entry name" value="palladin isoform X1"/>
    <property type="match status" value="1"/>
</dbReference>
<dbReference type="AlphaFoldDB" id="A0A2B4R2Y6"/>
<keyword evidence="5" id="KW-1185">Reference proteome</keyword>
<dbReference type="SMART" id="SM00409">
    <property type="entry name" value="IG"/>
    <property type="match status" value="2"/>
</dbReference>